<dbReference type="InterPro" id="IPR011761">
    <property type="entry name" value="ATP-grasp"/>
</dbReference>
<protein>
    <submittedName>
        <fullName evidence="6">NikS protein</fullName>
    </submittedName>
</protein>
<evidence type="ECO:0000256" key="1">
    <source>
        <dbReference type="ARBA" id="ARBA00022598"/>
    </source>
</evidence>
<dbReference type="GO" id="GO:0016874">
    <property type="term" value="F:ligase activity"/>
    <property type="evidence" value="ECO:0007669"/>
    <property type="project" value="UniProtKB-KW"/>
</dbReference>
<dbReference type="InterPro" id="IPR052032">
    <property type="entry name" value="ATP-dep_AA_Ligase"/>
</dbReference>
<dbReference type="OrthoDB" id="150319at2"/>
<dbReference type="Gene3D" id="3.30.1490.20">
    <property type="entry name" value="ATP-grasp fold, A domain"/>
    <property type="match status" value="1"/>
</dbReference>
<organism evidence="6 7">
    <name type="scientific">Streptomyces luteoverticillatus</name>
    <name type="common">Streptoverticillium luteoverticillatus</name>
    <dbReference type="NCBI Taxonomy" id="66425"/>
    <lineage>
        <taxon>Bacteria</taxon>
        <taxon>Bacillati</taxon>
        <taxon>Actinomycetota</taxon>
        <taxon>Actinomycetes</taxon>
        <taxon>Kitasatosporales</taxon>
        <taxon>Streptomycetaceae</taxon>
        <taxon>Streptomyces</taxon>
    </lineage>
</organism>
<evidence type="ECO:0000313" key="6">
    <source>
        <dbReference type="EMBL" id="AZQ74175.1"/>
    </source>
</evidence>
<dbReference type="PANTHER" id="PTHR43585:SF2">
    <property type="entry name" value="ATP-GRASP ENZYME FSQD"/>
    <property type="match status" value="1"/>
</dbReference>
<dbReference type="SUPFAM" id="SSF56059">
    <property type="entry name" value="Glutathione synthetase ATP-binding domain-like"/>
    <property type="match status" value="1"/>
</dbReference>
<dbReference type="Proteomes" id="UP000267900">
    <property type="component" value="Chromosome"/>
</dbReference>
<sequence length="410" mass="44967">MTALVLHRGSFRANPYEQWLEGYDAGVVVLASSEQLAVHGEELPTAAPFTHAEALPGYDTSPRVAERAAELVERFGVTDIVACQENDLERAARLRVRYGLPGPRPEDVVPYRDKWEMKRAAVRAGIPVADHALLAAPEDLTDFVAVHGLPVVVKPRRGAGSIDLAVLRTADEVTGWLAGDHLAAPGEEPTWLVEAFVEGGMCHIDGVVLDGRVVTMWPSRYTYVLADYTQREGRMDIALDADDPLRHRLTAFGERLLAEFGGSEHFAFHIEVFHTPDDELVLCEAACRAGGAGVRDVHRAMFGFDPAEPPVRRQLGLDFPYEGGGKPERVGGQLLFTRRPGTVHRLPDPAGMPEGVVKHQYFAAPGDRMEEAWHSGDFLAAFVVAGADRAECEARIRALEEWFLAGLDVR</sequence>
<dbReference type="EMBL" id="CP034587">
    <property type="protein sequence ID" value="AZQ74175.1"/>
    <property type="molecule type" value="Genomic_DNA"/>
</dbReference>
<dbReference type="AlphaFoldDB" id="A0A3Q9FZA9"/>
<dbReference type="Gene3D" id="3.40.50.20">
    <property type="match status" value="1"/>
</dbReference>
<dbReference type="GO" id="GO:0046872">
    <property type="term" value="F:metal ion binding"/>
    <property type="evidence" value="ECO:0007669"/>
    <property type="project" value="InterPro"/>
</dbReference>
<name>A0A3Q9FZA9_STRLT</name>
<dbReference type="RefSeq" id="WP_126916678.1">
    <property type="nucleotide sequence ID" value="NZ_CP034587.1"/>
</dbReference>
<dbReference type="Gene3D" id="3.30.470.20">
    <property type="entry name" value="ATP-grasp fold, B domain"/>
    <property type="match status" value="1"/>
</dbReference>
<dbReference type="GO" id="GO:0005524">
    <property type="term" value="F:ATP binding"/>
    <property type="evidence" value="ECO:0007669"/>
    <property type="project" value="UniProtKB-UniRule"/>
</dbReference>
<evidence type="ECO:0000256" key="3">
    <source>
        <dbReference type="ARBA" id="ARBA00022840"/>
    </source>
</evidence>
<gene>
    <name evidence="6" type="ORF">EKH77_25770</name>
</gene>
<proteinExistence type="predicted"/>
<evidence type="ECO:0000256" key="4">
    <source>
        <dbReference type="PROSITE-ProRule" id="PRU00409"/>
    </source>
</evidence>
<keyword evidence="2 4" id="KW-0547">Nucleotide-binding</keyword>
<evidence type="ECO:0000256" key="2">
    <source>
        <dbReference type="ARBA" id="ARBA00022741"/>
    </source>
</evidence>
<accession>A0A3Q9FZA9</accession>
<keyword evidence="7" id="KW-1185">Reference proteome</keyword>
<dbReference type="PANTHER" id="PTHR43585">
    <property type="entry name" value="FUMIPYRROLE BIOSYNTHESIS PROTEIN C"/>
    <property type="match status" value="1"/>
</dbReference>
<evidence type="ECO:0000259" key="5">
    <source>
        <dbReference type="PROSITE" id="PS50975"/>
    </source>
</evidence>
<keyword evidence="3 4" id="KW-0067">ATP-binding</keyword>
<reference evidence="6 7" key="1">
    <citation type="submission" date="2018-12" db="EMBL/GenBank/DDBJ databases">
        <title>The whole draft genome of Streptomyce luteoverticillatus CGMCC 15060.</title>
        <authorList>
            <person name="Feng Z."/>
            <person name="Chen G."/>
            <person name="Zhang J."/>
            <person name="Zhu H."/>
            <person name="Yu X."/>
            <person name="Zhang W."/>
            <person name="Zhang X."/>
        </authorList>
    </citation>
    <scope>NUCLEOTIDE SEQUENCE [LARGE SCALE GENOMIC DNA]</scope>
    <source>
        <strain evidence="6 7">CGMCC 15060</strain>
    </source>
</reference>
<dbReference type="InterPro" id="IPR013815">
    <property type="entry name" value="ATP_grasp_subdomain_1"/>
</dbReference>
<feature type="domain" description="ATP-grasp" evidence="5">
    <location>
        <begin position="118"/>
        <end position="315"/>
    </location>
</feature>
<dbReference type="PROSITE" id="PS50975">
    <property type="entry name" value="ATP_GRASP"/>
    <property type="match status" value="1"/>
</dbReference>
<evidence type="ECO:0000313" key="7">
    <source>
        <dbReference type="Proteomes" id="UP000267900"/>
    </source>
</evidence>
<keyword evidence="1" id="KW-0436">Ligase</keyword>